<dbReference type="AlphaFoldDB" id="A0A0C9S4L5"/>
<evidence type="ECO:0000256" key="1">
    <source>
        <dbReference type="SAM" id="SignalP"/>
    </source>
</evidence>
<protein>
    <submittedName>
        <fullName evidence="2">Putative secreted protein</fullName>
    </submittedName>
</protein>
<organism evidence="2">
    <name type="scientific">Amblyomma americanum</name>
    <name type="common">Lone star tick</name>
    <dbReference type="NCBI Taxonomy" id="6943"/>
    <lineage>
        <taxon>Eukaryota</taxon>
        <taxon>Metazoa</taxon>
        <taxon>Ecdysozoa</taxon>
        <taxon>Arthropoda</taxon>
        <taxon>Chelicerata</taxon>
        <taxon>Arachnida</taxon>
        <taxon>Acari</taxon>
        <taxon>Parasitiformes</taxon>
        <taxon>Ixodida</taxon>
        <taxon>Ixodoidea</taxon>
        <taxon>Ixodidae</taxon>
        <taxon>Amblyomminae</taxon>
        <taxon>Amblyomma</taxon>
    </lineage>
</organism>
<dbReference type="EMBL" id="GBZX01000491">
    <property type="protein sequence ID" value="JAG92249.1"/>
    <property type="molecule type" value="mRNA"/>
</dbReference>
<sequence length="155" mass="16801">MFRIFAVAAGVLFTMVLGITTPTRTPGVCEYSNKIYTVANRTIILPNHTDNCTCTLRDGSHGQHADGTPCIGQGDDKYKIGKCSNGTCKVTASSYGCEGMTGTEDGTTANETSCTFECVKEGRTEWAFSRDGTPCVEQDYVAKWKTVKIKVEPSF</sequence>
<feature type="chain" id="PRO_5002203271" evidence="1">
    <location>
        <begin position="19"/>
        <end position="155"/>
    </location>
</feature>
<reference evidence="2" key="1">
    <citation type="journal article" date="2015" name="PLoS ONE">
        <title>An Insight into the Sialome of the Lone Star Tick, Amblyomma americanum, with a Glimpse on Its Time Dependent Gene Expression.</title>
        <authorList>
            <person name="Karim S."/>
            <person name="Ribeiro J.M."/>
        </authorList>
    </citation>
    <scope>NUCLEOTIDE SEQUENCE</scope>
    <source>
        <tissue evidence="2">Salivary gland</tissue>
    </source>
</reference>
<feature type="signal peptide" evidence="1">
    <location>
        <begin position="1"/>
        <end position="18"/>
    </location>
</feature>
<keyword evidence="1" id="KW-0732">Signal</keyword>
<evidence type="ECO:0000313" key="2">
    <source>
        <dbReference type="EMBL" id="JAG92249.1"/>
    </source>
</evidence>
<name>A0A0C9S4L5_AMBAM</name>
<proteinExistence type="evidence at transcript level"/>
<accession>A0A0C9S4L5</accession>